<dbReference type="InterPro" id="IPR057671">
    <property type="entry name" value="BRINP_C"/>
</dbReference>
<dbReference type="AlphaFoldDB" id="A0A8T3CIA4"/>
<evidence type="ECO:0000256" key="6">
    <source>
        <dbReference type="SAM" id="SignalP"/>
    </source>
</evidence>
<evidence type="ECO:0000313" key="9">
    <source>
        <dbReference type="Proteomes" id="UP000829720"/>
    </source>
</evidence>
<gene>
    <name evidence="8" type="ORF">AGOR_G00238690</name>
</gene>
<reference evidence="8" key="1">
    <citation type="submission" date="2021-01" db="EMBL/GenBank/DDBJ databases">
        <authorList>
            <person name="Zahm M."/>
            <person name="Roques C."/>
            <person name="Cabau C."/>
            <person name="Klopp C."/>
            <person name="Donnadieu C."/>
            <person name="Jouanno E."/>
            <person name="Lampietro C."/>
            <person name="Louis A."/>
            <person name="Herpin A."/>
            <person name="Echchiki A."/>
            <person name="Berthelot C."/>
            <person name="Parey E."/>
            <person name="Roest-Crollius H."/>
            <person name="Braasch I."/>
            <person name="Postlethwait J."/>
            <person name="Bobe J."/>
            <person name="Montfort J."/>
            <person name="Bouchez O."/>
            <person name="Begum T."/>
            <person name="Mejri S."/>
            <person name="Adams A."/>
            <person name="Chen W.-J."/>
            <person name="Guiguen Y."/>
        </authorList>
    </citation>
    <scope>NUCLEOTIDE SEQUENCE</scope>
    <source>
        <tissue evidence="8">Blood</tissue>
    </source>
</reference>
<accession>A0A8T3CIA4</accession>
<protein>
    <recommendedName>
        <fullName evidence="7">MACPF domain-containing protein</fullName>
    </recommendedName>
</protein>
<dbReference type="GO" id="GO:0030425">
    <property type="term" value="C:dendrite"/>
    <property type="evidence" value="ECO:0007669"/>
    <property type="project" value="TreeGrafter"/>
</dbReference>
<dbReference type="EMBL" id="JAERUA010000024">
    <property type="protein sequence ID" value="KAI1882804.1"/>
    <property type="molecule type" value="Genomic_DNA"/>
</dbReference>
<dbReference type="CDD" id="cd00064">
    <property type="entry name" value="FU"/>
    <property type="match status" value="1"/>
</dbReference>
<evidence type="ECO:0000256" key="5">
    <source>
        <dbReference type="ARBA" id="ARBA00023306"/>
    </source>
</evidence>
<comment type="similarity">
    <text evidence="1">Belongs to the BRINP family.</text>
</comment>
<keyword evidence="4" id="KW-0325">Glycoprotein</keyword>
<feature type="domain" description="MACPF" evidence="7">
    <location>
        <begin position="81"/>
        <end position="240"/>
    </location>
</feature>
<dbReference type="SMART" id="SM00457">
    <property type="entry name" value="MACPF"/>
    <property type="match status" value="1"/>
</dbReference>
<dbReference type="Pfam" id="PF01823">
    <property type="entry name" value="MACPF"/>
    <property type="match status" value="1"/>
</dbReference>
<organism evidence="8 9">
    <name type="scientific">Albula goreensis</name>
    <dbReference type="NCBI Taxonomy" id="1534307"/>
    <lineage>
        <taxon>Eukaryota</taxon>
        <taxon>Metazoa</taxon>
        <taxon>Chordata</taxon>
        <taxon>Craniata</taxon>
        <taxon>Vertebrata</taxon>
        <taxon>Euteleostomi</taxon>
        <taxon>Actinopterygii</taxon>
        <taxon>Neopterygii</taxon>
        <taxon>Teleostei</taxon>
        <taxon>Albuliformes</taxon>
        <taxon>Albulidae</taxon>
        <taxon>Albula</taxon>
    </lineage>
</organism>
<dbReference type="GO" id="GO:0045930">
    <property type="term" value="P:negative regulation of mitotic cell cycle"/>
    <property type="evidence" value="ECO:0007669"/>
    <property type="project" value="InterPro"/>
</dbReference>
<keyword evidence="2 6" id="KW-0732">Signal</keyword>
<name>A0A8T3CIA4_9TELE</name>
<dbReference type="GO" id="GO:0045666">
    <property type="term" value="P:positive regulation of neuron differentiation"/>
    <property type="evidence" value="ECO:0007669"/>
    <property type="project" value="InterPro"/>
</dbReference>
<keyword evidence="5" id="KW-0131">Cell cycle</keyword>
<dbReference type="InterPro" id="IPR033237">
    <property type="entry name" value="BRINP"/>
</dbReference>
<evidence type="ECO:0000256" key="4">
    <source>
        <dbReference type="ARBA" id="ARBA00023180"/>
    </source>
</evidence>
<dbReference type="GO" id="GO:0071300">
    <property type="term" value="P:cellular response to retinoic acid"/>
    <property type="evidence" value="ECO:0007669"/>
    <property type="project" value="TreeGrafter"/>
</dbReference>
<dbReference type="Proteomes" id="UP000829720">
    <property type="component" value="Unassembled WGS sequence"/>
</dbReference>
<feature type="chain" id="PRO_5035712824" description="MACPF domain-containing protein" evidence="6">
    <location>
        <begin position="27"/>
        <end position="741"/>
    </location>
</feature>
<dbReference type="InterPro" id="IPR020864">
    <property type="entry name" value="MACPF"/>
</dbReference>
<dbReference type="Pfam" id="PF25415">
    <property type="entry name" value="EGF_BRNP1-3"/>
    <property type="match status" value="1"/>
</dbReference>
<dbReference type="InterPro" id="IPR057450">
    <property type="entry name" value="BRINP_EGF"/>
</dbReference>
<dbReference type="GO" id="GO:0043025">
    <property type="term" value="C:neuronal cell body"/>
    <property type="evidence" value="ECO:0007669"/>
    <property type="project" value="TreeGrafter"/>
</dbReference>
<dbReference type="PANTHER" id="PTHR15564">
    <property type="entry name" value="MACPF DOMAIN-CONTAINING PROTEIN"/>
    <property type="match status" value="1"/>
</dbReference>
<sequence length="741" mass="84417">MSWSWRGPAAPRWLALMVLSEWATLSLHCWVLAVHSSAAPHERTGPLDWLLSERGPFHQSQEYTEFVQRHRQGFTTRYKIYREFGRWKVNSLAVERQDFLARTLPLAPEFVSSVRLLGRRPTLQQITENIIRKFGTHFLLSATLGGEESLTIFVNKRKLSQEGAAAAKEGGGNQSITTSAIKVTETRTGPLGCSNYDNLDSVSSVLVQSPENKVHLQGLQVILPLYLRDTFIKAALSYITCNSAGDFVCKDNDCWCHCSSTFPDCNCPYTDIQAIEYKLSQLREVWENHNLEFESSDEFRSFVKRLPQDHLLNMSAIFQLWNKDIHLQRLYKQLEGDLQQIYSKTQKMIQKLFNLSKRCDKQPQYRLPRERPLAYWLKRVQSLLYCNENSLSGTFNEELQGCACPLEQECQSPLPCLVGEGPGCASCAQDGPATCGSCNAGYALVSGACRPQVSQSPELYLGLETDFQDLELRYLLQKHDSRLEVRAIFISNDMRLGSWFDPSWRKRMLLTLKSNKYRSSLVHMLLGLTVQVCLTRNSTLEPLLSIYINPFGGSHSESWLVPVGQGSFPDWERTNLEGAPQCTNWTLTLGNQWKSFFETVHIYLRSRIKTTNALGNETVYYEPLEFTDPSRNLGYMRISAVQSLGYSMPFDPEAIHELILQLDYPYTQGSQHSALLQLLDIRDRINMLSPPGPQRLDLFSCLLRHRLKLSASEVARIRDALRGFAAKLPHAMDYETTKLCS</sequence>
<dbReference type="OrthoDB" id="10013872at2759"/>
<comment type="caution">
    <text evidence="8">The sequence shown here is derived from an EMBL/GenBank/DDBJ whole genome shotgun (WGS) entry which is preliminary data.</text>
</comment>
<evidence type="ECO:0000256" key="1">
    <source>
        <dbReference type="ARBA" id="ARBA00010360"/>
    </source>
</evidence>
<keyword evidence="3" id="KW-0338">Growth arrest</keyword>
<keyword evidence="9" id="KW-1185">Reference proteome</keyword>
<dbReference type="PANTHER" id="PTHR15564:SF2">
    <property type="entry name" value="BMP_RETINOIC ACID-INDUCIBLE NEURAL-SPECIFIC PROTEIN 3"/>
    <property type="match status" value="1"/>
</dbReference>
<feature type="signal peptide" evidence="6">
    <location>
        <begin position="1"/>
        <end position="26"/>
    </location>
</feature>
<evidence type="ECO:0000256" key="3">
    <source>
        <dbReference type="ARBA" id="ARBA00022810"/>
    </source>
</evidence>
<dbReference type="Pfam" id="PF19052">
    <property type="entry name" value="BRINP_C"/>
    <property type="match status" value="1"/>
</dbReference>
<evidence type="ECO:0000313" key="8">
    <source>
        <dbReference type="EMBL" id="KAI1882804.1"/>
    </source>
</evidence>
<dbReference type="InterPro" id="IPR006212">
    <property type="entry name" value="Furin_repeat"/>
</dbReference>
<evidence type="ECO:0000256" key="2">
    <source>
        <dbReference type="ARBA" id="ARBA00022729"/>
    </source>
</evidence>
<evidence type="ECO:0000259" key="7">
    <source>
        <dbReference type="SMART" id="SM00457"/>
    </source>
</evidence>
<dbReference type="GO" id="GO:0007399">
    <property type="term" value="P:nervous system development"/>
    <property type="evidence" value="ECO:0007669"/>
    <property type="project" value="TreeGrafter"/>
</dbReference>
<proteinExistence type="inferred from homology"/>
<dbReference type="GO" id="GO:0005737">
    <property type="term" value="C:cytoplasm"/>
    <property type="evidence" value="ECO:0007669"/>
    <property type="project" value="TreeGrafter"/>
</dbReference>